<name>A0A1B7T813_9ASCO</name>
<proteinExistence type="inferred from homology"/>
<evidence type="ECO:0000256" key="1">
    <source>
        <dbReference type="ARBA" id="ARBA00004479"/>
    </source>
</evidence>
<evidence type="ECO:0000256" key="8">
    <source>
        <dbReference type="SAM" id="Phobius"/>
    </source>
</evidence>
<comment type="caution">
    <text evidence="11">The sequence shown here is derived from an EMBL/GenBank/DDBJ whole genome shotgun (WGS) entry which is preliminary data.</text>
</comment>
<evidence type="ECO:0000256" key="6">
    <source>
        <dbReference type="ARBA" id="ARBA00023136"/>
    </source>
</evidence>
<evidence type="ECO:0000256" key="5">
    <source>
        <dbReference type="ARBA" id="ARBA00022989"/>
    </source>
</evidence>
<dbReference type="Proteomes" id="UP000092321">
    <property type="component" value="Unassembled WGS sequence"/>
</dbReference>
<dbReference type="PANTHER" id="PTHR22811">
    <property type="entry name" value="TRANSMEMBRANE EMP24 DOMAIN-CONTAINING PROTEIN"/>
    <property type="match status" value="1"/>
</dbReference>
<accession>A0A1B7T813</accession>
<evidence type="ECO:0000256" key="4">
    <source>
        <dbReference type="ARBA" id="ARBA00022729"/>
    </source>
</evidence>
<keyword evidence="4 9" id="KW-0732">Signal</keyword>
<keyword evidence="6 8" id="KW-0472">Membrane</keyword>
<evidence type="ECO:0000256" key="9">
    <source>
        <dbReference type="SAM" id="SignalP"/>
    </source>
</evidence>
<organism evidence="11 12">
    <name type="scientific">Hanseniaspora valbyensis NRRL Y-1626</name>
    <dbReference type="NCBI Taxonomy" id="766949"/>
    <lineage>
        <taxon>Eukaryota</taxon>
        <taxon>Fungi</taxon>
        <taxon>Dikarya</taxon>
        <taxon>Ascomycota</taxon>
        <taxon>Saccharomycotina</taxon>
        <taxon>Saccharomycetes</taxon>
        <taxon>Saccharomycodales</taxon>
        <taxon>Saccharomycodaceae</taxon>
        <taxon>Hanseniaspora</taxon>
    </lineage>
</organism>
<dbReference type="OrthoDB" id="1929172at2759"/>
<sequence>MKSLIKPIVTIILLSSVQFTHSAPLTLDLLPGKPECLYLDVPADQCMIKYYFNVQDWLKDDEFVNYKIYYIPNNQNNKGESILIKNKQKKGRDVDQRLLITKENQRIGEWQFKAVTKGEYKVCYESESHKIIDIDISYDCSEIMQDEENMFEDPLADNTISLKKINDLTKNNKLNELITGLDQQVSNLRNNLDYYKLRNSRNLKTVESTLKRITWFSLGNILLIASVCVLQIVLLNYLFKKGVSSNNTNKRYK</sequence>
<comment type="subcellular location">
    <subcellularLocation>
        <location evidence="1 7">Membrane</location>
        <topology evidence="1 7">Single-pass type I membrane protein</topology>
    </subcellularLocation>
</comment>
<keyword evidence="5 8" id="KW-1133">Transmembrane helix</keyword>
<evidence type="ECO:0000256" key="2">
    <source>
        <dbReference type="ARBA" id="ARBA00007104"/>
    </source>
</evidence>
<keyword evidence="3 7" id="KW-0812">Transmembrane</keyword>
<protein>
    <recommendedName>
        <fullName evidence="10">GOLD domain-containing protein</fullName>
    </recommendedName>
</protein>
<gene>
    <name evidence="11" type="ORF">HANVADRAFT_27900</name>
</gene>
<dbReference type="Pfam" id="PF01105">
    <property type="entry name" value="EMP24_GP25L"/>
    <property type="match status" value="1"/>
</dbReference>
<dbReference type="InterPro" id="IPR009038">
    <property type="entry name" value="GOLD_dom"/>
</dbReference>
<feature type="chain" id="PRO_5008598664" description="GOLD domain-containing protein" evidence="9">
    <location>
        <begin position="23"/>
        <end position="253"/>
    </location>
</feature>
<dbReference type="PROSITE" id="PS50866">
    <property type="entry name" value="GOLD"/>
    <property type="match status" value="1"/>
</dbReference>
<dbReference type="GO" id="GO:0016020">
    <property type="term" value="C:membrane"/>
    <property type="evidence" value="ECO:0007669"/>
    <property type="project" value="UniProtKB-SubCell"/>
</dbReference>
<feature type="signal peptide" evidence="9">
    <location>
        <begin position="1"/>
        <end position="22"/>
    </location>
</feature>
<feature type="transmembrane region" description="Helical" evidence="8">
    <location>
        <begin position="215"/>
        <end position="239"/>
    </location>
</feature>
<evidence type="ECO:0000313" key="11">
    <source>
        <dbReference type="EMBL" id="OBA24871.1"/>
    </source>
</evidence>
<dbReference type="GO" id="GO:0005737">
    <property type="term" value="C:cytoplasm"/>
    <property type="evidence" value="ECO:0007669"/>
    <property type="project" value="GOC"/>
</dbReference>
<dbReference type="EMBL" id="LXPE01000368">
    <property type="protein sequence ID" value="OBA24871.1"/>
    <property type="molecule type" value="Genomic_DNA"/>
</dbReference>
<evidence type="ECO:0000313" key="12">
    <source>
        <dbReference type="Proteomes" id="UP000092321"/>
    </source>
</evidence>
<evidence type="ECO:0000259" key="10">
    <source>
        <dbReference type="PROSITE" id="PS50866"/>
    </source>
</evidence>
<comment type="similarity">
    <text evidence="2 7">Belongs to the EMP24/GP25L family.</text>
</comment>
<dbReference type="InterPro" id="IPR015720">
    <property type="entry name" value="Emp24-like"/>
</dbReference>
<dbReference type="GO" id="GO:0006888">
    <property type="term" value="P:endoplasmic reticulum to Golgi vesicle-mediated transport"/>
    <property type="evidence" value="ECO:0007669"/>
    <property type="project" value="UniProtKB-ARBA"/>
</dbReference>
<reference evidence="12" key="1">
    <citation type="journal article" date="2016" name="Proc. Natl. Acad. Sci. U.S.A.">
        <title>Comparative genomics of biotechnologically important yeasts.</title>
        <authorList>
            <person name="Riley R."/>
            <person name="Haridas S."/>
            <person name="Wolfe K.H."/>
            <person name="Lopes M.R."/>
            <person name="Hittinger C.T."/>
            <person name="Goeker M."/>
            <person name="Salamov A.A."/>
            <person name="Wisecaver J.H."/>
            <person name="Long T.M."/>
            <person name="Calvey C.H."/>
            <person name="Aerts A.L."/>
            <person name="Barry K.W."/>
            <person name="Choi C."/>
            <person name="Clum A."/>
            <person name="Coughlan A.Y."/>
            <person name="Deshpande S."/>
            <person name="Douglass A.P."/>
            <person name="Hanson S.J."/>
            <person name="Klenk H.-P."/>
            <person name="LaButti K.M."/>
            <person name="Lapidus A."/>
            <person name="Lindquist E.A."/>
            <person name="Lipzen A.M."/>
            <person name="Meier-Kolthoff J.P."/>
            <person name="Ohm R.A."/>
            <person name="Otillar R.P."/>
            <person name="Pangilinan J.L."/>
            <person name="Peng Y."/>
            <person name="Rokas A."/>
            <person name="Rosa C.A."/>
            <person name="Scheuner C."/>
            <person name="Sibirny A.A."/>
            <person name="Slot J.C."/>
            <person name="Stielow J.B."/>
            <person name="Sun H."/>
            <person name="Kurtzman C.P."/>
            <person name="Blackwell M."/>
            <person name="Grigoriev I.V."/>
            <person name="Jeffries T.W."/>
        </authorList>
    </citation>
    <scope>NUCLEOTIDE SEQUENCE [LARGE SCALE GENOMIC DNA]</scope>
    <source>
        <strain evidence="12">NRRL Y-1626</strain>
    </source>
</reference>
<dbReference type="AlphaFoldDB" id="A0A1B7T813"/>
<dbReference type="SMART" id="SM01190">
    <property type="entry name" value="EMP24_GP25L"/>
    <property type="match status" value="1"/>
</dbReference>
<feature type="domain" description="GOLD" evidence="10">
    <location>
        <begin position="34"/>
        <end position="174"/>
    </location>
</feature>
<keyword evidence="12" id="KW-1185">Reference proteome</keyword>
<evidence type="ECO:0000256" key="7">
    <source>
        <dbReference type="RuleBase" id="RU003827"/>
    </source>
</evidence>
<evidence type="ECO:0000256" key="3">
    <source>
        <dbReference type="ARBA" id="ARBA00022692"/>
    </source>
</evidence>